<sequence>MVVNQRVDSPFVLFQTNSGLRRIFNHAFRVFIGGVSLQPQRDVQRIFLAIFENDEIVTIDKIGAAAH</sequence>
<gene>
    <name evidence="1" type="ORF">ERS008198_04635</name>
</gene>
<dbReference type="EMBL" id="CQPA01000068">
    <property type="protein sequence ID" value="CNV20172.1"/>
    <property type="molecule type" value="Genomic_DNA"/>
</dbReference>
<proteinExistence type="predicted"/>
<name>A0A655EGX8_SALET</name>
<evidence type="ECO:0000313" key="1">
    <source>
        <dbReference type="EMBL" id="CNV20172.1"/>
    </source>
</evidence>
<organism evidence="1 2">
    <name type="scientific">Salmonella enterica subsp. enterica serovar Bovismorbificans</name>
    <dbReference type="NCBI Taxonomy" id="58097"/>
    <lineage>
        <taxon>Bacteria</taxon>
        <taxon>Pseudomonadati</taxon>
        <taxon>Pseudomonadota</taxon>
        <taxon>Gammaproteobacteria</taxon>
        <taxon>Enterobacterales</taxon>
        <taxon>Enterobacteriaceae</taxon>
        <taxon>Salmonella</taxon>
    </lineage>
</organism>
<dbReference type="Proteomes" id="UP000041314">
    <property type="component" value="Unassembled WGS sequence"/>
</dbReference>
<dbReference type="AlphaFoldDB" id="A0A655EGX8"/>
<accession>A0A655EGX8</accession>
<evidence type="ECO:0000313" key="2">
    <source>
        <dbReference type="Proteomes" id="UP000041314"/>
    </source>
</evidence>
<reference evidence="1 2" key="1">
    <citation type="submission" date="2015-03" db="EMBL/GenBank/DDBJ databases">
        <authorList>
            <consortium name="Pathogen Informatics"/>
        </authorList>
    </citation>
    <scope>NUCLEOTIDE SEQUENCE [LARGE SCALE GENOMIC DNA]</scope>
    <source>
        <strain evidence="1 2">A1104</strain>
    </source>
</reference>
<protein>
    <submittedName>
        <fullName evidence="1">Uncharacterized protein</fullName>
    </submittedName>
</protein>